<dbReference type="InParanoid" id="A0A7J7DS75"/>
<keyword evidence="1" id="KW-0175">Coiled coil</keyword>
<protein>
    <submittedName>
        <fullName evidence="4">F-box protein SKIP24</fullName>
    </submittedName>
</protein>
<dbReference type="Pfam" id="PF12937">
    <property type="entry name" value="F-box-like"/>
    <property type="match status" value="1"/>
</dbReference>
<dbReference type="AlphaFoldDB" id="A0A7J7DS75"/>
<dbReference type="FunCoup" id="A0A7J7DS75">
    <property type="interactions" value="1858"/>
</dbReference>
<proteinExistence type="predicted"/>
<dbReference type="OrthoDB" id="3219396at2759"/>
<dbReference type="EMBL" id="JAAARO010000004">
    <property type="protein sequence ID" value="KAF5749143.1"/>
    <property type="molecule type" value="Genomic_DNA"/>
</dbReference>
<dbReference type="Gene3D" id="1.20.1280.50">
    <property type="match status" value="1"/>
</dbReference>
<evidence type="ECO:0000256" key="2">
    <source>
        <dbReference type="SAM" id="MobiDB-lite"/>
    </source>
</evidence>
<gene>
    <name evidence="4" type="ORF">HS088_TW04G01106</name>
</gene>
<organism evidence="4 5">
    <name type="scientific">Tripterygium wilfordii</name>
    <name type="common">Thunder God vine</name>
    <dbReference type="NCBI Taxonomy" id="458696"/>
    <lineage>
        <taxon>Eukaryota</taxon>
        <taxon>Viridiplantae</taxon>
        <taxon>Streptophyta</taxon>
        <taxon>Embryophyta</taxon>
        <taxon>Tracheophyta</taxon>
        <taxon>Spermatophyta</taxon>
        <taxon>Magnoliopsida</taxon>
        <taxon>eudicotyledons</taxon>
        <taxon>Gunneridae</taxon>
        <taxon>Pentapetalae</taxon>
        <taxon>rosids</taxon>
        <taxon>fabids</taxon>
        <taxon>Celastrales</taxon>
        <taxon>Celastraceae</taxon>
        <taxon>Tripterygium</taxon>
    </lineage>
</organism>
<sequence length="240" mass="28277">MSVLLPDELWRRILEIGIRDSGFDYKDLCCISISCRRFHRLSVDDSLWSHLFSSDFPNQISNCNNIKDSSSSSSFKSLYRIRFEREKERRLLAHRRAVMRKESQVLEFSRKIRELEGQLRGETDKLRATAVELSNLHKVRQASVALNVWQPEIVRGRQKEIVEQCAVSVESRQHALEMELKLCKQRIGGFEKSYKAEKRRLKSAEEELASMKYHPLRDYGLTSRGDNECNTKRKKLKRWQ</sequence>
<evidence type="ECO:0000256" key="1">
    <source>
        <dbReference type="SAM" id="Coils"/>
    </source>
</evidence>
<evidence type="ECO:0000313" key="5">
    <source>
        <dbReference type="Proteomes" id="UP000593562"/>
    </source>
</evidence>
<dbReference type="Proteomes" id="UP000593562">
    <property type="component" value="Unassembled WGS sequence"/>
</dbReference>
<evidence type="ECO:0000259" key="3">
    <source>
        <dbReference type="Pfam" id="PF12937"/>
    </source>
</evidence>
<name>A0A7J7DS75_TRIWF</name>
<dbReference type="InterPro" id="IPR036047">
    <property type="entry name" value="F-box-like_dom_sf"/>
</dbReference>
<feature type="domain" description="F-box" evidence="3">
    <location>
        <begin position="5"/>
        <end position="52"/>
    </location>
</feature>
<comment type="caution">
    <text evidence="4">The sequence shown here is derived from an EMBL/GenBank/DDBJ whole genome shotgun (WGS) entry which is preliminary data.</text>
</comment>
<accession>A0A7J7DS75</accession>
<dbReference type="SUPFAM" id="SSF81383">
    <property type="entry name" value="F-box domain"/>
    <property type="match status" value="1"/>
</dbReference>
<reference evidence="4 5" key="1">
    <citation type="journal article" date="2020" name="Nat. Commun.">
        <title>Genome of Tripterygium wilfordii and identification of cytochrome P450 involved in triptolide biosynthesis.</title>
        <authorList>
            <person name="Tu L."/>
            <person name="Su P."/>
            <person name="Zhang Z."/>
            <person name="Gao L."/>
            <person name="Wang J."/>
            <person name="Hu T."/>
            <person name="Zhou J."/>
            <person name="Zhang Y."/>
            <person name="Zhao Y."/>
            <person name="Liu Y."/>
            <person name="Song Y."/>
            <person name="Tong Y."/>
            <person name="Lu Y."/>
            <person name="Yang J."/>
            <person name="Xu C."/>
            <person name="Jia M."/>
            <person name="Peters R.J."/>
            <person name="Huang L."/>
            <person name="Gao W."/>
        </authorList>
    </citation>
    <scope>NUCLEOTIDE SEQUENCE [LARGE SCALE GENOMIC DNA]</scope>
    <source>
        <strain evidence="5">cv. XIE 37</strain>
        <tissue evidence="4">Leaf</tissue>
    </source>
</reference>
<keyword evidence="5" id="KW-1185">Reference proteome</keyword>
<dbReference type="InterPro" id="IPR001810">
    <property type="entry name" value="F-box_dom"/>
</dbReference>
<evidence type="ECO:0000313" key="4">
    <source>
        <dbReference type="EMBL" id="KAF5749143.1"/>
    </source>
</evidence>
<feature type="region of interest" description="Disordered" evidence="2">
    <location>
        <begin position="220"/>
        <end position="240"/>
    </location>
</feature>
<feature type="coiled-coil region" evidence="1">
    <location>
        <begin position="187"/>
        <end position="214"/>
    </location>
</feature>